<keyword evidence="3 4" id="KW-0597">Phosphoprotein</keyword>
<dbReference type="PANTHER" id="PTHR43065:SF49">
    <property type="entry name" value="HISTIDINE KINASE"/>
    <property type="match status" value="1"/>
</dbReference>
<gene>
    <name evidence="10" type="ORF">F0357_04710</name>
</gene>
<dbReference type="SMART" id="SM00448">
    <property type="entry name" value="REC"/>
    <property type="match status" value="1"/>
</dbReference>
<dbReference type="SMART" id="SM00091">
    <property type="entry name" value="PAS"/>
    <property type="match status" value="1"/>
</dbReference>
<evidence type="ECO:0000259" key="9">
    <source>
        <dbReference type="PROSITE" id="PS50113"/>
    </source>
</evidence>
<evidence type="ECO:0000259" key="7">
    <source>
        <dbReference type="PROSITE" id="PS50110"/>
    </source>
</evidence>
<name>A0A6A7Y1J0_9HYPH</name>
<dbReference type="PROSITE" id="PS50109">
    <property type="entry name" value="HIS_KIN"/>
    <property type="match status" value="1"/>
</dbReference>
<dbReference type="SUPFAM" id="SSF55785">
    <property type="entry name" value="PYP-like sensor domain (PAS domain)"/>
    <property type="match status" value="1"/>
</dbReference>
<dbReference type="InterPro" id="IPR011006">
    <property type="entry name" value="CheY-like_superfamily"/>
</dbReference>
<dbReference type="InterPro" id="IPR036890">
    <property type="entry name" value="HATPase_C_sf"/>
</dbReference>
<dbReference type="PANTHER" id="PTHR43065">
    <property type="entry name" value="SENSOR HISTIDINE KINASE"/>
    <property type="match status" value="1"/>
</dbReference>
<dbReference type="SMART" id="SM00086">
    <property type="entry name" value="PAC"/>
    <property type="match status" value="1"/>
</dbReference>
<dbReference type="InterPro" id="IPR036097">
    <property type="entry name" value="HisK_dim/P_sf"/>
</dbReference>
<dbReference type="SMART" id="SM00387">
    <property type="entry name" value="HATPase_c"/>
    <property type="match status" value="1"/>
</dbReference>
<feature type="modified residue" description="4-aspartylphosphate" evidence="4">
    <location>
        <position position="480"/>
    </location>
</feature>
<feature type="domain" description="Response regulatory" evidence="7">
    <location>
        <begin position="430"/>
        <end position="546"/>
    </location>
</feature>
<evidence type="ECO:0000256" key="3">
    <source>
        <dbReference type="ARBA" id="ARBA00022553"/>
    </source>
</evidence>
<feature type="domain" description="PAS" evidence="8">
    <location>
        <begin position="42"/>
        <end position="115"/>
    </location>
</feature>
<dbReference type="Proteomes" id="UP000332515">
    <property type="component" value="Unassembled WGS sequence"/>
</dbReference>
<organism evidence="10 11">
    <name type="scientific">Segnochrobactrum spirostomi</name>
    <dbReference type="NCBI Taxonomy" id="2608987"/>
    <lineage>
        <taxon>Bacteria</taxon>
        <taxon>Pseudomonadati</taxon>
        <taxon>Pseudomonadota</taxon>
        <taxon>Alphaproteobacteria</taxon>
        <taxon>Hyphomicrobiales</taxon>
        <taxon>Segnochrobactraceae</taxon>
        <taxon>Segnochrobactrum</taxon>
    </lineage>
</organism>
<dbReference type="Pfam" id="PF00512">
    <property type="entry name" value="HisKA"/>
    <property type="match status" value="1"/>
</dbReference>
<dbReference type="EC" id="2.7.13.3" evidence="2"/>
<dbReference type="Pfam" id="PF13426">
    <property type="entry name" value="PAS_9"/>
    <property type="match status" value="1"/>
</dbReference>
<dbReference type="NCBIfam" id="TIGR00229">
    <property type="entry name" value="sensory_box"/>
    <property type="match status" value="1"/>
</dbReference>
<comment type="caution">
    <text evidence="10">The sequence shown here is derived from an EMBL/GenBank/DDBJ whole genome shotgun (WGS) entry which is preliminary data.</text>
</comment>
<dbReference type="SUPFAM" id="SSF55874">
    <property type="entry name" value="ATPase domain of HSP90 chaperone/DNA topoisomerase II/histidine kinase"/>
    <property type="match status" value="1"/>
</dbReference>
<proteinExistence type="predicted"/>
<dbReference type="AlphaFoldDB" id="A0A6A7Y1J0"/>
<dbReference type="InterPro" id="IPR003661">
    <property type="entry name" value="HisK_dim/P_dom"/>
</dbReference>
<dbReference type="GO" id="GO:0000155">
    <property type="term" value="F:phosphorelay sensor kinase activity"/>
    <property type="evidence" value="ECO:0007669"/>
    <property type="project" value="InterPro"/>
</dbReference>
<dbReference type="Gene3D" id="3.40.50.2300">
    <property type="match status" value="1"/>
</dbReference>
<reference evidence="10 11" key="1">
    <citation type="submission" date="2019-09" db="EMBL/GenBank/DDBJ databases">
        <title>Segnochrobactrum spirostomi gen. nov., sp. nov., isolated from the ciliate Spirostomum cf. yagiui and description of a novel family, Segnochrobactraceae fam. nov. within the order Rhizobiales of the class Alphaproteobacteria.</title>
        <authorList>
            <person name="Akter S."/>
            <person name="Shazib S.U.A."/>
            <person name="Shin M.K."/>
        </authorList>
    </citation>
    <scope>NUCLEOTIDE SEQUENCE [LARGE SCALE GENOMIC DNA]</scope>
    <source>
        <strain evidence="10 11">Sp-1</strain>
    </source>
</reference>
<feature type="domain" description="Histidine kinase" evidence="6">
    <location>
        <begin position="189"/>
        <end position="407"/>
    </location>
</feature>
<dbReference type="InterPro" id="IPR001789">
    <property type="entry name" value="Sig_transdc_resp-reg_receiver"/>
</dbReference>
<dbReference type="Gene3D" id="1.10.287.130">
    <property type="match status" value="1"/>
</dbReference>
<evidence type="ECO:0000259" key="6">
    <source>
        <dbReference type="PROSITE" id="PS50109"/>
    </source>
</evidence>
<dbReference type="InterPro" id="IPR001610">
    <property type="entry name" value="PAC"/>
</dbReference>
<evidence type="ECO:0000313" key="11">
    <source>
        <dbReference type="Proteomes" id="UP000332515"/>
    </source>
</evidence>
<dbReference type="InterPro" id="IPR003594">
    <property type="entry name" value="HATPase_dom"/>
</dbReference>
<feature type="domain" description="PAC" evidence="9">
    <location>
        <begin position="117"/>
        <end position="169"/>
    </location>
</feature>
<dbReference type="SUPFAM" id="SSF47384">
    <property type="entry name" value="Homodimeric domain of signal transducing histidine kinase"/>
    <property type="match status" value="1"/>
</dbReference>
<sequence>MALNEVLERRVAERTQALAAANQRLQQEIAERERAEAAVRRTEQLFRLLVQGVTDYALYMLDPNGIVTSWNTGAERIKGYTTDEILGQSFARFYTPEDAAAGEPARALKAARERGRDEHETWHVRKDGSRFWANVVIDSIYDEDGTLIGFAKITRDVTERRRTQEDLDLAREALFQSRKMEAIGQLTGGVAHDFNNILTGIIGALDLVRRRLEAGRTGEILRYVEVASTAANRAASLTARLLAFGRRQPLTVTSVDLNGIVLSMADLLRRTMGEAIEIEIGLEPDLPCAATDVNQIENAILNLAINARDAMPAGGRLTIRTEREPPGGTAEGPGFVFLTVADTGRGMDTDVREKAFEPFFTTKALGQGTGLGLSMIYGFMKQIGGNAEIASEPGAGTLVRLTLPIAAADPTPREVSRDEAAPVTSGAGETILLVEDDPDIRALAQETLREQGYRVIACEDAAGARTALRADAGIALLVTDFGLPGGTNGRALAAEARAMRPSLPIILMTGYADEAADRPDFLGPGMVLLTKPFALDTFTARVRGSLDG</sequence>
<dbReference type="PROSITE" id="PS50113">
    <property type="entry name" value="PAC"/>
    <property type="match status" value="1"/>
</dbReference>
<dbReference type="Pfam" id="PF00072">
    <property type="entry name" value="Response_reg"/>
    <property type="match status" value="1"/>
</dbReference>
<dbReference type="InterPro" id="IPR005467">
    <property type="entry name" value="His_kinase_dom"/>
</dbReference>
<evidence type="ECO:0000256" key="5">
    <source>
        <dbReference type="SAM" id="Coils"/>
    </source>
</evidence>
<dbReference type="InterPro" id="IPR035965">
    <property type="entry name" value="PAS-like_dom_sf"/>
</dbReference>
<dbReference type="InterPro" id="IPR000014">
    <property type="entry name" value="PAS"/>
</dbReference>
<feature type="coiled-coil region" evidence="5">
    <location>
        <begin position="4"/>
        <end position="45"/>
    </location>
</feature>
<dbReference type="PROSITE" id="PS50110">
    <property type="entry name" value="RESPONSE_REGULATORY"/>
    <property type="match status" value="1"/>
</dbReference>
<dbReference type="PRINTS" id="PR00344">
    <property type="entry name" value="BCTRLSENSOR"/>
</dbReference>
<dbReference type="Pfam" id="PF02518">
    <property type="entry name" value="HATPase_c"/>
    <property type="match status" value="1"/>
</dbReference>
<dbReference type="PROSITE" id="PS50112">
    <property type="entry name" value="PAS"/>
    <property type="match status" value="1"/>
</dbReference>
<evidence type="ECO:0000313" key="10">
    <source>
        <dbReference type="EMBL" id="MQT11981.1"/>
    </source>
</evidence>
<dbReference type="Gene3D" id="3.30.450.20">
    <property type="entry name" value="PAS domain"/>
    <property type="match status" value="1"/>
</dbReference>
<accession>A0A6A7Y1J0</accession>
<evidence type="ECO:0000256" key="2">
    <source>
        <dbReference type="ARBA" id="ARBA00012438"/>
    </source>
</evidence>
<evidence type="ECO:0000256" key="1">
    <source>
        <dbReference type="ARBA" id="ARBA00000085"/>
    </source>
</evidence>
<dbReference type="CDD" id="cd00130">
    <property type="entry name" value="PAS"/>
    <property type="match status" value="1"/>
</dbReference>
<dbReference type="SMART" id="SM00388">
    <property type="entry name" value="HisKA"/>
    <property type="match status" value="1"/>
</dbReference>
<dbReference type="SUPFAM" id="SSF52172">
    <property type="entry name" value="CheY-like"/>
    <property type="match status" value="1"/>
</dbReference>
<evidence type="ECO:0000256" key="4">
    <source>
        <dbReference type="PROSITE-ProRule" id="PRU00169"/>
    </source>
</evidence>
<protein>
    <recommendedName>
        <fullName evidence="2">histidine kinase</fullName>
        <ecNumber evidence="2">2.7.13.3</ecNumber>
    </recommendedName>
</protein>
<evidence type="ECO:0000259" key="8">
    <source>
        <dbReference type="PROSITE" id="PS50112"/>
    </source>
</evidence>
<keyword evidence="11" id="KW-1185">Reference proteome</keyword>
<dbReference type="CDD" id="cd00082">
    <property type="entry name" value="HisKA"/>
    <property type="match status" value="1"/>
</dbReference>
<dbReference type="Gene3D" id="3.30.565.10">
    <property type="entry name" value="Histidine kinase-like ATPase, C-terminal domain"/>
    <property type="match status" value="1"/>
</dbReference>
<dbReference type="InterPro" id="IPR000700">
    <property type="entry name" value="PAS-assoc_C"/>
</dbReference>
<comment type="catalytic activity">
    <reaction evidence="1">
        <text>ATP + protein L-histidine = ADP + protein N-phospho-L-histidine.</text>
        <dbReference type="EC" id="2.7.13.3"/>
    </reaction>
</comment>
<keyword evidence="5" id="KW-0175">Coiled coil</keyword>
<dbReference type="InterPro" id="IPR004358">
    <property type="entry name" value="Sig_transdc_His_kin-like_C"/>
</dbReference>
<dbReference type="EMBL" id="VWNA01000001">
    <property type="protein sequence ID" value="MQT11981.1"/>
    <property type="molecule type" value="Genomic_DNA"/>
</dbReference>